<gene>
    <name evidence="3" type="ORF">RRG08_026507</name>
</gene>
<proteinExistence type="predicted"/>
<keyword evidence="4" id="KW-1185">Reference proteome</keyword>
<keyword evidence="1" id="KW-0343">GTPase activation</keyword>
<comment type="caution">
    <text evidence="3">The sequence shown here is derived from an EMBL/GenBank/DDBJ whole genome shotgun (WGS) entry which is preliminary data.</text>
</comment>
<dbReference type="Proteomes" id="UP001283361">
    <property type="component" value="Unassembled WGS sequence"/>
</dbReference>
<sequence>MASGYHQRLQEFEILLESDVIDSEALRKLCFLSGCPHEKSIRSRCWKILLNYLPLERQKWKAELQKQRNLYKQYLQEMIILPGKKMKSKELSSGELCDHPLNPNPNSEWSETFRDNEMLVQIDKDCRRLCPDLSFFQQATEFPCDDLLNAMSDVETLRKRVEHCALQTETVSKNRLGITVNMVTKKRTQSEEYALLPDGKEAHWEVVERILFVYAKLNPGLNYVQGMNEILGPIYYTLASDSDQDCREFAEADSFFLLTCLMGETRDFFIKTLDDSACGIGNQMRKLTDLLKTLDMPLWQQLQDQELRPQFYAFRWITLLLSQEFFLPDVLRIWDSLFSDSKRFDFLIYLCCAMLMSVRGDVLKNDFPTNMKLLQGCIILGSYWDKKNADVVIHPFTPDNVPGLQLPETRTKQDTMKYLTMGLLNLFLWCVQDGEGKETLERTGAFFKLFFCRTNLQLHK</sequence>
<dbReference type="Pfam" id="PF00566">
    <property type="entry name" value="RabGAP-TBC"/>
    <property type="match status" value="1"/>
</dbReference>
<dbReference type="EMBL" id="JAWDGP010006980">
    <property type="protein sequence ID" value="KAK3732124.1"/>
    <property type="molecule type" value="Genomic_DNA"/>
</dbReference>
<dbReference type="InterPro" id="IPR000195">
    <property type="entry name" value="Rab-GAP-TBC_dom"/>
</dbReference>
<dbReference type="GO" id="GO:0005096">
    <property type="term" value="F:GTPase activator activity"/>
    <property type="evidence" value="ECO:0007669"/>
    <property type="project" value="UniProtKB-KW"/>
</dbReference>
<feature type="domain" description="Rab-GAP TBC" evidence="2">
    <location>
        <begin position="36"/>
        <end position="341"/>
    </location>
</feature>
<accession>A0AAE0Y4V1</accession>
<dbReference type="PANTHER" id="PTHR22957:SF27">
    <property type="entry name" value="TBC1 DOMAIN FAMILY MEMBER 13"/>
    <property type="match status" value="1"/>
</dbReference>
<dbReference type="SMART" id="SM00164">
    <property type="entry name" value="TBC"/>
    <property type="match status" value="1"/>
</dbReference>
<organism evidence="3 4">
    <name type="scientific">Elysia crispata</name>
    <name type="common">lettuce slug</name>
    <dbReference type="NCBI Taxonomy" id="231223"/>
    <lineage>
        <taxon>Eukaryota</taxon>
        <taxon>Metazoa</taxon>
        <taxon>Spiralia</taxon>
        <taxon>Lophotrochozoa</taxon>
        <taxon>Mollusca</taxon>
        <taxon>Gastropoda</taxon>
        <taxon>Heterobranchia</taxon>
        <taxon>Euthyneura</taxon>
        <taxon>Panpulmonata</taxon>
        <taxon>Sacoglossa</taxon>
        <taxon>Placobranchoidea</taxon>
        <taxon>Plakobranchidae</taxon>
        <taxon>Elysia</taxon>
    </lineage>
</organism>
<dbReference type="SUPFAM" id="SSF47923">
    <property type="entry name" value="Ypt/Rab-GAP domain of gyp1p"/>
    <property type="match status" value="2"/>
</dbReference>
<protein>
    <recommendedName>
        <fullName evidence="2">Rab-GAP TBC domain-containing protein</fullName>
    </recommendedName>
</protein>
<dbReference type="FunFam" id="1.10.472.80:FF:000009">
    <property type="entry name" value="TBC1 domain family member 13"/>
    <property type="match status" value="1"/>
</dbReference>
<reference evidence="3" key="1">
    <citation type="journal article" date="2023" name="G3 (Bethesda)">
        <title>A reference genome for the long-term kleptoplast-retaining sea slug Elysia crispata morphotype clarki.</title>
        <authorList>
            <person name="Eastman K.E."/>
            <person name="Pendleton A.L."/>
            <person name="Shaikh M.A."/>
            <person name="Suttiyut T."/>
            <person name="Ogas R."/>
            <person name="Tomko P."/>
            <person name="Gavelis G."/>
            <person name="Widhalm J.R."/>
            <person name="Wisecaver J.H."/>
        </authorList>
    </citation>
    <scope>NUCLEOTIDE SEQUENCE</scope>
    <source>
        <strain evidence="3">ECLA1</strain>
    </source>
</reference>
<dbReference type="AlphaFoldDB" id="A0AAE0Y4V1"/>
<evidence type="ECO:0000313" key="3">
    <source>
        <dbReference type="EMBL" id="KAK3732124.1"/>
    </source>
</evidence>
<dbReference type="Gene3D" id="1.10.8.270">
    <property type="entry name" value="putative rabgap domain of human tbc1 domain family member 14 like domains"/>
    <property type="match status" value="1"/>
</dbReference>
<dbReference type="PANTHER" id="PTHR22957">
    <property type="entry name" value="TBC1 DOMAIN FAMILY MEMBER GTPASE-ACTIVATING PROTEIN"/>
    <property type="match status" value="1"/>
</dbReference>
<evidence type="ECO:0000259" key="2">
    <source>
        <dbReference type="PROSITE" id="PS50086"/>
    </source>
</evidence>
<dbReference type="PROSITE" id="PS50086">
    <property type="entry name" value="TBC_RABGAP"/>
    <property type="match status" value="1"/>
</dbReference>
<dbReference type="Gene3D" id="1.10.10.750">
    <property type="entry name" value="Ypt/Rab-GAP domain of gyp1p, domain 1"/>
    <property type="match status" value="1"/>
</dbReference>
<dbReference type="GO" id="GO:0006886">
    <property type="term" value="P:intracellular protein transport"/>
    <property type="evidence" value="ECO:0007669"/>
    <property type="project" value="TreeGrafter"/>
</dbReference>
<dbReference type="InterPro" id="IPR035969">
    <property type="entry name" value="Rab-GAP_TBC_sf"/>
</dbReference>
<dbReference type="Gene3D" id="1.10.472.80">
    <property type="entry name" value="Ypt/Rab-GAP domain of gyp1p, domain 3"/>
    <property type="match status" value="1"/>
</dbReference>
<name>A0AAE0Y4V1_9GAST</name>
<evidence type="ECO:0000313" key="4">
    <source>
        <dbReference type="Proteomes" id="UP001283361"/>
    </source>
</evidence>
<evidence type="ECO:0000256" key="1">
    <source>
        <dbReference type="ARBA" id="ARBA00022468"/>
    </source>
</evidence>